<gene>
    <name evidence="15" type="primary">ADAT1</name>
</gene>
<evidence type="ECO:0000256" key="7">
    <source>
        <dbReference type="ARBA" id="ARBA00038326"/>
    </source>
</evidence>
<dbReference type="InterPro" id="IPR002466">
    <property type="entry name" value="A_deamin"/>
</dbReference>
<evidence type="ECO:0000256" key="11">
    <source>
        <dbReference type="ARBA" id="ARBA00047635"/>
    </source>
</evidence>
<keyword evidence="1" id="KW-0819">tRNA processing</keyword>
<evidence type="ECO:0000256" key="8">
    <source>
        <dbReference type="ARBA" id="ARBA00038940"/>
    </source>
</evidence>
<dbReference type="GeneID" id="129343986"/>
<proteinExistence type="inferred from homology"/>
<dbReference type="CTD" id="23536"/>
<evidence type="ECO:0000256" key="4">
    <source>
        <dbReference type="ARBA" id="ARBA00022833"/>
    </source>
</evidence>
<dbReference type="GO" id="GO:0046872">
    <property type="term" value="F:metal ion binding"/>
    <property type="evidence" value="ECO:0007669"/>
    <property type="project" value="UniProtKB-KW"/>
</dbReference>
<dbReference type="GO" id="GO:0003723">
    <property type="term" value="F:RNA binding"/>
    <property type="evidence" value="ECO:0007669"/>
    <property type="project" value="InterPro"/>
</dbReference>
<name>A0AA97LHJ0_EUBMA</name>
<evidence type="ECO:0000256" key="3">
    <source>
        <dbReference type="ARBA" id="ARBA00022801"/>
    </source>
</evidence>
<keyword evidence="4" id="KW-0862">Zinc</keyword>
<evidence type="ECO:0000256" key="1">
    <source>
        <dbReference type="ARBA" id="ARBA00022694"/>
    </source>
</evidence>
<keyword evidence="14" id="KW-1185">Reference proteome</keyword>
<dbReference type="AlphaFoldDB" id="A0AA97LHJ0"/>
<dbReference type="Proteomes" id="UP001190640">
    <property type="component" value="Chromosome 16"/>
</dbReference>
<comment type="catalytic activity">
    <reaction evidence="11">
        <text>adenosine(37) in tRNA(Ala) + H2O + H(+) = inosine(37) in tRNA(Ala) + NH4(+)</text>
        <dbReference type="Rhea" id="RHEA:50968"/>
        <dbReference type="Rhea" id="RHEA-COMP:12855"/>
        <dbReference type="Rhea" id="RHEA-COMP:12856"/>
        <dbReference type="ChEBI" id="CHEBI:15377"/>
        <dbReference type="ChEBI" id="CHEBI:15378"/>
        <dbReference type="ChEBI" id="CHEBI:28938"/>
        <dbReference type="ChEBI" id="CHEBI:74411"/>
        <dbReference type="ChEBI" id="CHEBI:82852"/>
        <dbReference type="EC" id="3.5.4.34"/>
    </reaction>
</comment>
<dbReference type="GO" id="GO:0008033">
    <property type="term" value="P:tRNA processing"/>
    <property type="evidence" value="ECO:0007669"/>
    <property type="project" value="UniProtKB-KW"/>
</dbReference>
<feature type="region of interest" description="Disordered" evidence="12">
    <location>
        <begin position="193"/>
        <end position="233"/>
    </location>
</feature>
<comment type="function">
    <text evidence="6">Specifically deaminates adenosine-37 to inosine in tRNA-Ala.</text>
</comment>
<dbReference type="PROSITE" id="PS50141">
    <property type="entry name" value="A_DEAMIN_EDITASE"/>
    <property type="match status" value="1"/>
</dbReference>
<evidence type="ECO:0000256" key="5">
    <source>
        <dbReference type="ARBA" id="ARBA00037026"/>
    </source>
</evidence>
<dbReference type="EC" id="3.5.4.34" evidence="8"/>
<keyword evidence="3" id="KW-0378">Hydrolase</keyword>
<evidence type="ECO:0000256" key="10">
    <source>
        <dbReference type="ARBA" id="ARBA00041760"/>
    </source>
</evidence>
<dbReference type="Pfam" id="PF02137">
    <property type="entry name" value="A_deamin"/>
    <property type="match status" value="1"/>
</dbReference>
<evidence type="ECO:0000256" key="12">
    <source>
        <dbReference type="SAM" id="MobiDB-lite"/>
    </source>
</evidence>
<evidence type="ECO:0000256" key="2">
    <source>
        <dbReference type="ARBA" id="ARBA00022723"/>
    </source>
</evidence>
<feature type="domain" description="A to I editase" evidence="13">
    <location>
        <begin position="302"/>
        <end position="513"/>
    </location>
</feature>
<comment type="cofactor">
    <cofactor evidence="5">
        <name>1D-myo-inositol hexakisphosphate</name>
        <dbReference type="ChEBI" id="CHEBI:58130"/>
    </cofactor>
</comment>
<dbReference type="PANTHER" id="PTHR46516:SF1">
    <property type="entry name" value="TRNA-SPECIFIC ADENOSINE DEAMINASE 1"/>
    <property type="match status" value="1"/>
</dbReference>
<dbReference type="KEGG" id="emc:129343986"/>
<evidence type="ECO:0000256" key="9">
    <source>
        <dbReference type="ARBA" id="ARBA00040502"/>
    </source>
</evidence>
<dbReference type="RefSeq" id="XP_054856413.1">
    <property type="nucleotide sequence ID" value="XM_055000438.1"/>
</dbReference>
<evidence type="ECO:0000313" key="14">
    <source>
        <dbReference type="Proteomes" id="UP001190640"/>
    </source>
</evidence>
<organism evidence="14 15">
    <name type="scientific">Eublepharis macularius</name>
    <name type="common">Leopard gecko</name>
    <name type="synonym">Cyrtodactylus macularius</name>
    <dbReference type="NCBI Taxonomy" id="481883"/>
    <lineage>
        <taxon>Eukaryota</taxon>
        <taxon>Metazoa</taxon>
        <taxon>Chordata</taxon>
        <taxon>Craniata</taxon>
        <taxon>Vertebrata</taxon>
        <taxon>Euteleostomi</taxon>
        <taxon>Lepidosauria</taxon>
        <taxon>Squamata</taxon>
        <taxon>Bifurcata</taxon>
        <taxon>Gekkota</taxon>
        <taxon>Eublepharidae</taxon>
        <taxon>Eublepharinae</taxon>
        <taxon>Eublepharis</taxon>
    </lineage>
</organism>
<accession>A0AA97LHJ0</accession>
<evidence type="ECO:0000313" key="15">
    <source>
        <dbReference type="RefSeq" id="XP_054856413.1"/>
    </source>
</evidence>
<reference evidence="15" key="1">
    <citation type="submission" date="2025-08" db="UniProtKB">
        <authorList>
            <consortium name="RefSeq"/>
        </authorList>
    </citation>
    <scope>IDENTIFICATION</scope>
    <source>
        <tissue evidence="15">Blood</tissue>
    </source>
</reference>
<dbReference type="PANTHER" id="PTHR46516">
    <property type="entry name" value="TRNA-SPECIFIC ADENOSINE DEAMINASE 1"/>
    <property type="match status" value="1"/>
</dbReference>
<comment type="similarity">
    <text evidence="7">Belongs to the ADAT1 family.</text>
</comment>
<dbReference type="SMART" id="SM00552">
    <property type="entry name" value="ADEAMc"/>
    <property type="match status" value="1"/>
</dbReference>
<evidence type="ECO:0000259" key="13">
    <source>
        <dbReference type="PROSITE" id="PS50141"/>
    </source>
</evidence>
<keyword evidence="2" id="KW-0479">Metal-binding</keyword>
<protein>
    <recommendedName>
        <fullName evidence="9">tRNA-specific adenosine deaminase 1</fullName>
        <ecNumber evidence="8">3.5.4.34</ecNumber>
    </recommendedName>
    <alternativeName>
        <fullName evidence="10">tRNA-specific adenosine-37 deaminase</fullName>
    </alternativeName>
</protein>
<sequence>MWTVDEVAAMCYHHYNAHLPKQGKPDPRHEWTLLAAVLQVWEKAQPEDGCLQATKEVVAMGTGTKCIGQSKMRKTGEQKSFPLPALQSRGGAAVATTVLSCLFWRDPVVLTLVLLLQGMSSMTAMQKWWPRGVSRGTSFTSYGWPLCTKRKASLSQELSKGNGSSDHTSTSFFSPATLLVSGDASIIPVTEEEAQPCGSLSPVQAPRDSVGAGGHCDERATEEAAVSPAKRTKVDAQDSAGGAVHHISWCSAELLAANPSPGKVMDVHRTGAKCVPGVAGDSRQPGSEYHTVGLLRIKPGRGARTVSMSCSDKLARWNVLGWQGALLMHFLQQPVYMSAVVVGGECPYSQEAMERAIVARCQHVLHLPDGFQVYKVKTLQSHLHFNHSRQAVEGNCIPNQGKVVPCGAAISWSMVPERPLDVTSNGFRQGTTKKGIGSLKSRSHICKIELFHEFLKLVAQIPQENLPGTLRDQRLRTYWEYKEAAADYQVAWEVLRRQAFSSWVRNSRDYLNFT</sequence>
<dbReference type="GO" id="GO:0043829">
    <property type="term" value="F:tRNA-specific adenosine-37 deaminase activity"/>
    <property type="evidence" value="ECO:0007669"/>
    <property type="project" value="UniProtKB-EC"/>
</dbReference>
<evidence type="ECO:0000256" key="6">
    <source>
        <dbReference type="ARBA" id="ARBA00037784"/>
    </source>
</evidence>